<feature type="transmembrane region" description="Helical" evidence="12">
    <location>
        <begin position="74"/>
        <end position="96"/>
    </location>
</feature>
<feature type="transmembrane region" description="Helical" evidence="12">
    <location>
        <begin position="393"/>
        <end position="415"/>
    </location>
</feature>
<evidence type="ECO:0000256" key="3">
    <source>
        <dbReference type="ARBA" id="ARBA00022448"/>
    </source>
</evidence>
<keyword evidence="7" id="KW-0915">Sodium</keyword>
<feature type="transmembrane region" description="Helical" evidence="12">
    <location>
        <begin position="490"/>
        <end position="508"/>
    </location>
</feature>
<dbReference type="PROSITE" id="PS50283">
    <property type="entry name" value="NA_SOLUT_SYMP_3"/>
    <property type="match status" value="1"/>
</dbReference>
<evidence type="ECO:0000256" key="5">
    <source>
        <dbReference type="ARBA" id="ARBA00022692"/>
    </source>
</evidence>
<comment type="subcellular location">
    <subcellularLocation>
        <location evidence="1">Cell membrane</location>
        <topology evidence="1">Multi-pass membrane protein</topology>
    </subcellularLocation>
</comment>
<keyword evidence="5 12" id="KW-0812">Transmembrane</keyword>
<dbReference type="InterPro" id="IPR001734">
    <property type="entry name" value="Na/solute_symporter"/>
</dbReference>
<dbReference type="GO" id="GO:0015293">
    <property type="term" value="F:symporter activity"/>
    <property type="evidence" value="ECO:0007669"/>
    <property type="project" value="TreeGrafter"/>
</dbReference>
<dbReference type="InterPro" id="IPR051163">
    <property type="entry name" value="Sodium:Solute_Symporter_SSF"/>
</dbReference>
<gene>
    <name evidence="13" type="ORF">KDA27_03350</name>
</gene>
<dbReference type="InterPro" id="IPR038377">
    <property type="entry name" value="Na/Glc_symporter_sf"/>
</dbReference>
<dbReference type="EMBL" id="JAGQHS010000010">
    <property type="protein sequence ID" value="MCA9754812.1"/>
    <property type="molecule type" value="Genomic_DNA"/>
</dbReference>
<feature type="transmembrane region" description="Helical" evidence="12">
    <location>
        <begin position="271"/>
        <end position="296"/>
    </location>
</feature>
<feature type="transmembrane region" description="Helical" evidence="12">
    <location>
        <begin position="6"/>
        <end position="21"/>
    </location>
</feature>
<keyword evidence="6 12" id="KW-1133">Transmembrane helix</keyword>
<proteinExistence type="inferred from homology"/>
<organism evidence="13 14">
    <name type="scientific">Eiseniibacteriota bacterium</name>
    <dbReference type="NCBI Taxonomy" id="2212470"/>
    <lineage>
        <taxon>Bacteria</taxon>
        <taxon>Candidatus Eiseniibacteriota</taxon>
    </lineage>
</organism>
<feature type="transmembrane region" description="Helical" evidence="12">
    <location>
        <begin position="231"/>
        <end position="250"/>
    </location>
</feature>
<feature type="transmembrane region" description="Helical" evidence="12">
    <location>
        <begin position="148"/>
        <end position="174"/>
    </location>
</feature>
<name>A0A956N9S1_UNCEI</name>
<feature type="transmembrane region" description="Helical" evidence="12">
    <location>
        <begin position="117"/>
        <end position="136"/>
    </location>
</feature>
<dbReference type="Pfam" id="PF00474">
    <property type="entry name" value="SSF"/>
    <property type="match status" value="2"/>
</dbReference>
<dbReference type="Gene3D" id="1.20.1730.10">
    <property type="entry name" value="Sodium/glucose cotransporter"/>
    <property type="match status" value="1"/>
</dbReference>
<evidence type="ECO:0000256" key="1">
    <source>
        <dbReference type="ARBA" id="ARBA00004651"/>
    </source>
</evidence>
<feature type="transmembrane region" description="Helical" evidence="12">
    <location>
        <begin position="461"/>
        <end position="484"/>
    </location>
</feature>
<evidence type="ECO:0000256" key="11">
    <source>
        <dbReference type="RuleBase" id="RU362091"/>
    </source>
</evidence>
<evidence type="ECO:0000256" key="10">
    <source>
        <dbReference type="ARBA" id="ARBA00023201"/>
    </source>
</evidence>
<dbReference type="GO" id="GO:0005886">
    <property type="term" value="C:plasma membrane"/>
    <property type="evidence" value="ECO:0007669"/>
    <property type="project" value="UniProtKB-SubCell"/>
</dbReference>
<keyword evidence="3" id="KW-0813">Transport</keyword>
<keyword evidence="9 12" id="KW-0472">Membrane</keyword>
<evidence type="ECO:0000256" key="12">
    <source>
        <dbReference type="SAM" id="Phobius"/>
    </source>
</evidence>
<keyword evidence="10" id="KW-0739">Sodium transport</keyword>
<evidence type="ECO:0000256" key="7">
    <source>
        <dbReference type="ARBA" id="ARBA00023053"/>
    </source>
</evidence>
<feature type="transmembrane region" description="Helical" evidence="12">
    <location>
        <begin position="538"/>
        <end position="559"/>
    </location>
</feature>
<accession>A0A956N9S1</accession>
<evidence type="ECO:0000313" key="14">
    <source>
        <dbReference type="Proteomes" id="UP000739538"/>
    </source>
</evidence>
<feature type="transmembrane region" description="Helical" evidence="12">
    <location>
        <begin position="515"/>
        <end position="532"/>
    </location>
</feature>
<evidence type="ECO:0000256" key="9">
    <source>
        <dbReference type="ARBA" id="ARBA00023136"/>
    </source>
</evidence>
<evidence type="ECO:0000256" key="6">
    <source>
        <dbReference type="ARBA" id="ARBA00022989"/>
    </source>
</evidence>
<dbReference type="AlphaFoldDB" id="A0A956N9S1"/>
<sequence length="563" mass="61080">MHWLDWILFVGFLAYIVWDGIRKSGSQHGSEDYFMAGRSVPWWAAGLSIMATQASAITMIGTTGQGWSDGLRFVQFYFALPIAMILIAIWVVPVYHRLRVHTPYEYLGHRFDEKTRVLSALLFLVLRCASVGFVIYTPSLVLSRVFHLPISLTILAMGGVAVVYTSLGGLSAVISTDVKQMTVMTLGLIVAVFVAGREVSGLVGWEGAYHIAESAGRLHAVDWSWNPTEKYTVWSSLIGGLFLFLSYFGTDQSQAQRLLASRSVRDARGALLLNAVFKVPFQFLVLSLGVLLFVFYSVQGAPIGFEPSARDPNSVPAQAKTEYAQIEQEYASVQERLATRAHRLADTGTASAGDVDALQAEFLETLKESESLREEARRLRGGPKDTNYVFLDFILTQLPMGIVGLLLAAIFAAALSSIDSEINSMATVAVVDLFARNRIRRATERGESILEGRDLLTSSRVATVLIGAFATAFALYVDVVGSLVEVVNKFGSYIYGSLLGAFLLAFLVKRANGTGAFVGILVGMVVVVAAAQTGLAFLYLNTLGTVVVLLVGTVVSLAAPNRV</sequence>
<dbReference type="GO" id="GO:0006814">
    <property type="term" value="P:sodium ion transport"/>
    <property type="evidence" value="ECO:0007669"/>
    <property type="project" value="UniProtKB-KW"/>
</dbReference>
<keyword evidence="8" id="KW-0406">Ion transport</keyword>
<evidence type="ECO:0000256" key="2">
    <source>
        <dbReference type="ARBA" id="ARBA00006434"/>
    </source>
</evidence>
<feature type="transmembrane region" description="Helical" evidence="12">
    <location>
        <begin position="42"/>
        <end position="62"/>
    </location>
</feature>
<dbReference type="Proteomes" id="UP000739538">
    <property type="component" value="Unassembled WGS sequence"/>
</dbReference>
<evidence type="ECO:0000313" key="13">
    <source>
        <dbReference type="EMBL" id="MCA9754812.1"/>
    </source>
</evidence>
<evidence type="ECO:0000256" key="8">
    <source>
        <dbReference type="ARBA" id="ARBA00023065"/>
    </source>
</evidence>
<comment type="similarity">
    <text evidence="2 11">Belongs to the sodium:solute symporter (SSF) (TC 2.A.21) family.</text>
</comment>
<comment type="caution">
    <text evidence="13">The sequence shown here is derived from an EMBL/GenBank/DDBJ whole genome shotgun (WGS) entry which is preliminary data.</text>
</comment>
<dbReference type="PANTHER" id="PTHR42985:SF47">
    <property type="entry name" value="INTEGRAL MEMBRANE TRANSPORT PROTEIN"/>
    <property type="match status" value="1"/>
</dbReference>
<reference evidence="13" key="1">
    <citation type="submission" date="2020-04" db="EMBL/GenBank/DDBJ databases">
        <authorList>
            <person name="Zhang T."/>
        </authorList>
    </citation>
    <scope>NUCLEOTIDE SEQUENCE</scope>
    <source>
        <strain evidence="13">HKST-UBA02</strain>
    </source>
</reference>
<reference evidence="13" key="2">
    <citation type="journal article" date="2021" name="Microbiome">
        <title>Successional dynamics and alternative stable states in a saline activated sludge microbial community over 9 years.</title>
        <authorList>
            <person name="Wang Y."/>
            <person name="Ye J."/>
            <person name="Ju F."/>
            <person name="Liu L."/>
            <person name="Boyd J.A."/>
            <person name="Deng Y."/>
            <person name="Parks D.H."/>
            <person name="Jiang X."/>
            <person name="Yin X."/>
            <person name="Woodcroft B.J."/>
            <person name="Tyson G.W."/>
            <person name="Hugenholtz P."/>
            <person name="Polz M.F."/>
            <person name="Zhang T."/>
        </authorList>
    </citation>
    <scope>NUCLEOTIDE SEQUENCE</scope>
    <source>
        <strain evidence="13">HKST-UBA02</strain>
    </source>
</reference>
<feature type="transmembrane region" description="Helical" evidence="12">
    <location>
        <begin position="186"/>
        <end position="211"/>
    </location>
</feature>
<dbReference type="PANTHER" id="PTHR42985">
    <property type="entry name" value="SODIUM-COUPLED MONOCARBOXYLATE TRANSPORTER"/>
    <property type="match status" value="1"/>
</dbReference>
<protein>
    <submittedName>
        <fullName evidence="13">Sodium:solute symporter</fullName>
    </submittedName>
</protein>
<keyword evidence="4" id="KW-1003">Cell membrane</keyword>
<evidence type="ECO:0000256" key="4">
    <source>
        <dbReference type="ARBA" id="ARBA00022475"/>
    </source>
</evidence>